<gene>
    <name evidence="7" type="ORF">MICPUCDRAFT_4721</name>
</gene>
<evidence type="ECO:0000256" key="2">
    <source>
        <dbReference type="ARBA" id="ARBA00007700"/>
    </source>
</evidence>
<keyword evidence="3" id="KW-0963">Cytoplasm</keyword>
<feature type="non-terminal residue" evidence="7">
    <location>
        <position position="209"/>
    </location>
</feature>
<evidence type="ECO:0000256" key="6">
    <source>
        <dbReference type="ARBA" id="ARBA00023273"/>
    </source>
</evidence>
<protein>
    <submittedName>
        <fullName evidence="7">Predicted protein</fullName>
    </submittedName>
</protein>
<dbReference type="AlphaFoldDB" id="C1MNL5"/>
<dbReference type="Pfam" id="PF12317">
    <property type="entry name" value="IFT46_B_C"/>
    <property type="match status" value="1"/>
</dbReference>
<evidence type="ECO:0000256" key="5">
    <source>
        <dbReference type="ARBA" id="ARBA00023212"/>
    </source>
</evidence>
<keyword evidence="8" id="KW-1185">Reference proteome</keyword>
<evidence type="ECO:0000256" key="1">
    <source>
        <dbReference type="ARBA" id="ARBA00004120"/>
    </source>
</evidence>
<dbReference type="OrthoDB" id="2119217at2759"/>
<dbReference type="PANTHER" id="PTHR13376">
    <property type="entry name" value="INTRAFLAGELLAR TRANSPORT PROTEIN 46 HOMOLOG"/>
    <property type="match status" value="1"/>
</dbReference>
<dbReference type="PANTHER" id="PTHR13376:SF0">
    <property type="entry name" value="INTRAFLAGELLAR TRANSPORT PROTEIN 46 HOMOLOG"/>
    <property type="match status" value="1"/>
</dbReference>
<accession>C1MNL5</accession>
<keyword evidence="4" id="KW-0969">Cilium</keyword>
<dbReference type="EMBL" id="GG663737">
    <property type="protein sequence ID" value="EEH58315.1"/>
    <property type="molecule type" value="Genomic_DNA"/>
</dbReference>
<dbReference type="GO" id="GO:0031514">
    <property type="term" value="C:motile cilium"/>
    <property type="evidence" value="ECO:0007669"/>
    <property type="project" value="TreeGrafter"/>
</dbReference>
<name>C1MNL5_MICPC</name>
<evidence type="ECO:0000256" key="3">
    <source>
        <dbReference type="ARBA" id="ARBA00022490"/>
    </source>
</evidence>
<reference evidence="7 8" key="1">
    <citation type="journal article" date="2009" name="Science">
        <title>Green evolution and dynamic adaptations revealed by genomes of the marine picoeukaryotes Micromonas.</title>
        <authorList>
            <person name="Worden A.Z."/>
            <person name="Lee J.H."/>
            <person name="Mock T."/>
            <person name="Rouze P."/>
            <person name="Simmons M.P."/>
            <person name="Aerts A.L."/>
            <person name="Allen A.E."/>
            <person name="Cuvelier M.L."/>
            <person name="Derelle E."/>
            <person name="Everett M.V."/>
            <person name="Foulon E."/>
            <person name="Grimwood J."/>
            <person name="Gundlach H."/>
            <person name="Henrissat B."/>
            <person name="Napoli C."/>
            <person name="McDonald S.M."/>
            <person name="Parker M.S."/>
            <person name="Rombauts S."/>
            <person name="Salamov A."/>
            <person name="Von Dassow P."/>
            <person name="Badger J.H."/>
            <person name="Coutinho P.M."/>
            <person name="Demir E."/>
            <person name="Dubchak I."/>
            <person name="Gentemann C."/>
            <person name="Eikrem W."/>
            <person name="Gready J.E."/>
            <person name="John U."/>
            <person name="Lanier W."/>
            <person name="Lindquist E.A."/>
            <person name="Lucas S."/>
            <person name="Mayer K.F."/>
            <person name="Moreau H."/>
            <person name="Not F."/>
            <person name="Otillar R."/>
            <person name="Panaud O."/>
            <person name="Pangilinan J."/>
            <person name="Paulsen I."/>
            <person name="Piegu B."/>
            <person name="Poliakov A."/>
            <person name="Robbens S."/>
            <person name="Schmutz J."/>
            <person name="Toulza E."/>
            <person name="Wyss T."/>
            <person name="Zelensky A."/>
            <person name="Zhou K."/>
            <person name="Armbrust E.V."/>
            <person name="Bhattacharya D."/>
            <person name="Goodenough U.W."/>
            <person name="Van de Peer Y."/>
            <person name="Grigoriev I.V."/>
        </authorList>
    </citation>
    <scope>NUCLEOTIDE SEQUENCE [LARGE SCALE GENOMIC DNA]</scope>
    <source>
        <strain evidence="7 8">CCMP1545</strain>
    </source>
</reference>
<evidence type="ECO:0000313" key="8">
    <source>
        <dbReference type="Proteomes" id="UP000001876"/>
    </source>
</evidence>
<dbReference type="Proteomes" id="UP000001876">
    <property type="component" value="Unassembled WGS sequence"/>
</dbReference>
<dbReference type="KEGG" id="mpp:MICPUCDRAFT_4721"/>
<evidence type="ECO:0000256" key="4">
    <source>
        <dbReference type="ARBA" id="ARBA00023069"/>
    </source>
</evidence>
<dbReference type="GO" id="GO:0060271">
    <property type="term" value="P:cilium assembly"/>
    <property type="evidence" value="ECO:0007669"/>
    <property type="project" value="TreeGrafter"/>
</dbReference>
<proteinExistence type="inferred from homology"/>
<sequence>ADARELFDFIDRYRPRDVDPPADLKPFVPDFQPAVGDIDEFVKIPRPDGVADELGLRVLDEPKATQSDPDVLRLKLRRGDPGATGVADDAEVPSIEPEDLTAEKINAWIESVNALHANDEDEAVVEYSHDMPDLETLMKPFEPEVEEALRAMKLPDENLDVTPEHLAKLMCGILDIPVYDDNILESVHVMFSLYLEFKNHPKFGKAAGG</sequence>
<evidence type="ECO:0000313" key="7">
    <source>
        <dbReference type="EMBL" id="EEH58315.1"/>
    </source>
</evidence>
<dbReference type="RefSeq" id="XP_003056670.1">
    <property type="nucleotide sequence ID" value="XM_003056624.1"/>
</dbReference>
<comment type="subcellular location">
    <subcellularLocation>
        <location evidence="1">Cytoplasm</location>
        <location evidence="1">Cytoskeleton</location>
        <location evidence="1">Cilium basal body</location>
    </subcellularLocation>
</comment>
<dbReference type="GO" id="GO:0005815">
    <property type="term" value="C:microtubule organizing center"/>
    <property type="evidence" value="ECO:0007669"/>
    <property type="project" value="TreeGrafter"/>
</dbReference>
<organism evidence="8">
    <name type="scientific">Micromonas pusilla (strain CCMP1545)</name>
    <name type="common">Picoplanktonic green alga</name>
    <dbReference type="NCBI Taxonomy" id="564608"/>
    <lineage>
        <taxon>Eukaryota</taxon>
        <taxon>Viridiplantae</taxon>
        <taxon>Chlorophyta</taxon>
        <taxon>Mamiellophyceae</taxon>
        <taxon>Mamiellales</taxon>
        <taxon>Mamiellaceae</taxon>
        <taxon>Micromonas</taxon>
    </lineage>
</organism>
<keyword evidence="6" id="KW-0966">Cell projection</keyword>
<comment type="similarity">
    <text evidence="2">Belongs to the IFT46 family.</text>
</comment>
<feature type="non-terminal residue" evidence="7">
    <location>
        <position position="1"/>
    </location>
</feature>
<dbReference type="OMA" id="TIMNLWE"/>
<dbReference type="InterPro" id="IPR022088">
    <property type="entry name" value="Intraflagellar_transp_cmplxB"/>
</dbReference>
<dbReference type="GO" id="GO:0042073">
    <property type="term" value="P:intraciliary transport"/>
    <property type="evidence" value="ECO:0007669"/>
    <property type="project" value="InterPro"/>
</dbReference>
<dbReference type="GeneID" id="9682567"/>
<dbReference type="STRING" id="564608.C1MNL5"/>
<dbReference type="GO" id="GO:0030992">
    <property type="term" value="C:intraciliary transport particle B"/>
    <property type="evidence" value="ECO:0007669"/>
    <property type="project" value="TreeGrafter"/>
</dbReference>
<keyword evidence="5" id="KW-0206">Cytoskeleton</keyword>
<dbReference type="eggNOG" id="ENOG502QPNA">
    <property type="taxonomic scope" value="Eukaryota"/>
</dbReference>